<evidence type="ECO:0000313" key="3">
    <source>
        <dbReference type="Proteomes" id="UP000316735"/>
    </source>
</evidence>
<protein>
    <submittedName>
        <fullName evidence="2">Uncharacterized protein</fullName>
    </submittedName>
</protein>
<proteinExistence type="predicted"/>
<name>A0A514DEU6_9CAUD</name>
<dbReference type="RefSeq" id="YP_010655472.1">
    <property type="nucleotide sequence ID" value="NC_070828.1"/>
</dbReference>
<keyword evidence="1" id="KW-0472">Membrane</keyword>
<reference evidence="2 3" key="1">
    <citation type="submission" date="2019-05" db="EMBL/GenBank/DDBJ databases">
        <authorList>
            <person name="Derk J.T."/>
            <person name="Gurtovaia V."/>
            <person name="Hoskins I.B.W."/>
            <person name="Meyer D.A."/>
            <person name="Wheatley K.M."/>
            <person name="Pape-Zambito D.A."/>
            <person name="Garlena R.A."/>
            <person name="Russell D.A."/>
            <person name="Pope W.H."/>
            <person name="Jacobs-Sera D."/>
            <person name="Hatfull G.F."/>
        </authorList>
    </citation>
    <scope>NUCLEOTIDE SEQUENCE [LARGE SCALE GENOMIC DNA]</scope>
</reference>
<dbReference type="Proteomes" id="UP000316735">
    <property type="component" value="Segment"/>
</dbReference>
<gene>
    <name evidence="2" type="primary">28</name>
    <name evidence="2" type="ORF">SEA_DUBU_28</name>
</gene>
<evidence type="ECO:0000256" key="1">
    <source>
        <dbReference type="SAM" id="Phobius"/>
    </source>
</evidence>
<keyword evidence="1" id="KW-1133">Transmembrane helix</keyword>
<dbReference type="KEGG" id="vg:77931334"/>
<feature type="transmembrane region" description="Helical" evidence="1">
    <location>
        <begin position="20"/>
        <end position="38"/>
    </location>
</feature>
<organism evidence="2 3">
    <name type="scientific">Streptomyces phage Dubu</name>
    <dbReference type="NCBI Taxonomy" id="2591226"/>
    <lineage>
        <taxon>Viruses</taxon>
        <taxon>Duplodnaviria</taxon>
        <taxon>Heunggongvirae</taxon>
        <taxon>Uroviricota</taxon>
        <taxon>Caudoviricetes</taxon>
        <taxon>Dubuvirus</taxon>
        <taxon>Dubuvirus dubu</taxon>
    </lineage>
</organism>
<accession>A0A514DEU6</accession>
<keyword evidence="1" id="KW-0812">Transmembrane</keyword>
<sequence length="77" mass="8267">MRRPLREEILMDNVDRGLWAAMGVGAALLIALIVWAVASDDGRECLEYDTTVVTTVVNGKVGTGLATTCVKYAPEAK</sequence>
<evidence type="ECO:0000313" key="2">
    <source>
        <dbReference type="EMBL" id="QDH92133.1"/>
    </source>
</evidence>
<keyword evidence="3" id="KW-1185">Reference proteome</keyword>
<dbReference type="EMBL" id="MK937595">
    <property type="protein sequence ID" value="QDH92133.1"/>
    <property type="molecule type" value="Genomic_DNA"/>
</dbReference>
<dbReference type="GeneID" id="77931334"/>